<dbReference type="RefSeq" id="WP_054582370.1">
    <property type="nucleotide sequence ID" value="NZ_CP012808.1"/>
</dbReference>
<organism evidence="2 3">
    <name type="scientific">Acinetobacter equi</name>
    <dbReference type="NCBI Taxonomy" id="1324350"/>
    <lineage>
        <taxon>Bacteria</taxon>
        <taxon>Pseudomonadati</taxon>
        <taxon>Pseudomonadota</taxon>
        <taxon>Gammaproteobacteria</taxon>
        <taxon>Moraxellales</taxon>
        <taxon>Moraxellaceae</taxon>
        <taxon>Acinetobacter</taxon>
    </lineage>
</organism>
<dbReference type="AlphaFoldDB" id="A0A0N7GY45"/>
<gene>
    <name evidence="2" type="ORF">AOY20_13585</name>
</gene>
<dbReference type="OrthoDB" id="6712291at2"/>
<evidence type="ECO:0000256" key="1">
    <source>
        <dbReference type="SAM" id="SignalP"/>
    </source>
</evidence>
<dbReference type="STRING" id="1324350.AOY20_13585"/>
<protein>
    <submittedName>
        <fullName evidence="2">Uncharacterized protein</fullName>
    </submittedName>
</protein>
<evidence type="ECO:0000313" key="3">
    <source>
        <dbReference type="Proteomes" id="UP000064939"/>
    </source>
</evidence>
<accession>A0A0N7GY45</accession>
<dbReference type="EMBL" id="CP012808">
    <property type="protein sequence ID" value="ALH96491.1"/>
    <property type="molecule type" value="Genomic_DNA"/>
</dbReference>
<proteinExistence type="predicted"/>
<feature type="chain" id="PRO_5006012292" evidence="1">
    <location>
        <begin position="27"/>
        <end position="115"/>
    </location>
</feature>
<keyword evidence="3" id="KW-1185">Reference proteome</keyword>
<feature type="signal peptide" evidence="1">
    <location>
        <begin position="1"/>
        <end position="26"/>
    </location>
</feature>
<dbReference type="KEGG" id="aei:AOY20_13585"/>
<reference evidence="2 3" key="1">
    <citation type="journal article" date="2015" name="Int. J. Syst. Evol. Microbiol.">
        <title>Acinetobacter equi sp. nov. isolated from horse faeces.</title>
        <authorList>
            <person name="Poppel M.T."/>
            <person name="Skiebe E."/>
            <person name="Laue M."/>
            <person name="Bergmann H."/>
            <person name="Ebersberger I."/>
            <person name="Garn T."/>
            <person name="Fruth A."/>
            <person name="Baumgardt S."/>
            <person name="Busse H.J."/>
            <person name="Wilharm G."/>
        </authorList>
    </citation>
    <scope>NUCLEOTIDE SEQUENCE [LARGE SCALE GENOMIC DNA]</scope>
    <source>
        <strain evidence="2 3">114</strain>
    </source>
</reference>
<keyword evidence="1" id="KW-0732">Signal</keyword>
<name>A0A0N7GY45_9GAMM</name>
<evidence type="ECO:0000313" key="2">
    <source>
        <dbReference type="EMBL" id="ALH96491.1"/>
    </source>
</evidence>
<dbReference type="Proteomes" id="UP000064939">
    <property type="component" value="Chromosome"/>
</dbReference>
<sequence length="115" mass="12574">MQNQLVAVMGRIALLGWVILSANAFAAPAGSKSVESVVEMQCLREVNDSKVWRNALIMKSPQEQSATKRAVCQCVNKDIAQNASIKAITDVDTQKDIISKAVLKSLRKCTQEILD</sequence>